<dbReference type="RefSeq" id="WP_074955902.1">
    <property type="nucleotide sequence ID" value="NZ_FPBV01000026.1"/>
</dbReference>
<feature type="binding site" evidence="5">
    <location>
        <position position="107"/>
    </location>
    <ligand>
        <name>Mg(2+)</name>
        <dbReference type="ChEBI" id="CHEBI:18420"/>
    </ligand>
</feature>
<dbReference type="AlphaFoldDB" id="A0A1I7L651"/>
<keyword evidence="4 5" id="KW-0378">Hydrolase</keyword>
<dbReference type="GO" id="GO:0004540">
    <property type="term" value="F:RNA nuclease activity"/>
    <property type="evidence" value="ECO:0007669"/>
    <property type="project" value="InterPro"/>
</dbReference>
<name>A0A1I7L651_9BACL</name>
<dbReference type="SUPFAM" id="SSF88723">
    <property type="entry name" value="PIN domain-like"/>
    <property type="match status" value="1"/>
</dbReference>
<gene>
    <name evidence="5" type="primary">vapC</name>
    <name evidence="7" type="ORF">SAMN05421543_1266</name>
</gene>
<keyword evidence="1 5" id="KW-1277">Toxin-antitoxin system</keyword>
<evidence type="ECO:0000313" key="7">
    <source>
        <dbReference type="EMBL" id="SFV05171.1"/>
    </source>
</evidence>
<comment type="cofactor">
    <cofactor evidence="5">
        <name>Mg(2+)</name>
        <dbReference type="ChEBI" id="CHEBI:18420"/>
    </cofactor>
</comment>
<dbReference type="Proteomes" id="UP000183508">
    <property type="component" value="Unassembled WGS sequence"/>
</dbReference>
<proteinExistence type="inferred from homology"/>
<evidence type="ECO:0000256" key="2">
    <source>
        <dbReference type="ARBA" id="ARBA00022722"/>
    </source>
</evidence>
<dbReference type="HAMAP" id="MF_00265">
    <property type="entry name" value="VapC_Nob1"/>
    <property type="match status" value="1"/>
</dbReference>
<keyword evidence="8" id="KW-1185">Reference proteome</keyword>
<dbReference type="GO" id="GO:0090729">
    <property type="term" value="F:toxin activity"/>
    <property type="evidence" value="ECO:0007669"/>
    <property type="project" value="UniProtKB-KW"/>
</dbReference>
<evidence type="ECO:0000256" key="4">
    <source>
        <dbReference type="ARBA" id="ARBA00022801"/>
    </source>
</evidence>
<evidence type="ECO:0000256" key="5">
    <source>
        <dbReference type="HAMAP-Rule" id="MF_00265"/>
    </source>
</evidence>
<keyword evidence="5" id="KW-0460">Magnesium</keyword>
<dbReference type="Pfam" id="PF01850">
    <property type="entry name" value="PIN"/>
    <property type="match status" value="1"/>
</dbReference>
<evidence type="ECO:0000259" key="6">
    <source>
        <dbReference type="Pfam" id="PF01850"/>
    </source>
</evidence>
<accession>A0A1I7L651</accession>
<reference evidence="8" key="1">
    <citation type="submission" date="2016-10" db="EMBL/GenBank/DDBJ databases">
        <authorList>
            <person name="Varghese N."/>
        </authorList>
    </citation>
    <scope>NUCLEOTIDE SEQUENCE [LARGE SCALE GENOMIC DNA]</scope>
    <source>
        <strain evidence="8">DSM 17980</strain>
    </source>
</reference>
<feature type="domain" description="PIN" evidence="6">
    <location>
        <begin position="7"/>
        <end position="132"/>
    </location>
</feature>
<dbReference type="OrthoDB" id="32974at2"/>
<dbReference type="GO" id="GO:0000287">
    <property type="term" value="F:magnesium ion binding"/>
    <property type="evidence" value="ECO:0007669"/>
    <property type="project" value="UniProtKB-UniRule"/>
</dbReference>
<comment type="similarity">
    <text evidence="5">Belongs to the PINc/VapC protein family.</text>
</comment>
<comment type="function">
    <text evidence="5">Toxic component of a toxin-antitoxin (TA) system. An RNase.</text>
</comment>
<dbReference type="Gene3D" id="3.40.50.1010">
    <property type="entry name" value="5'-nuclease"/>
    <property type="match status" value="1"/>
</dbReference>
<keyword evidence="2 5" id="KW-0540">Nuclease</keyword>
<dbReference type="EMBL" id="FPBV01000026">
    <property type="protein sequence ID" value="SFV05171.1"/>
    <property type="molecule type" value="Genomic_DNA"/>
</dbReference>
<keyword evidence="3 5" id="KW-0479">Metal-binding</keyword>
<evidence type="ECO:0000256" key="3">
    <source>
        <dbReference type="ARBA" id="ARBA00022723"/>
    </source>
</evidence>
<dbReference type="InterPro" id="IPR002716">
    <property type="entry name" value="PIN_dom"/>
</dbReference>
<dbReference type="GO" id="GO:0016787">
    <property type="term" value="F:hydrolase activity"/>
    <property type="evidence" value="ECO:0007669"/>
    <property type="project" value="UniProtKB-KW"/>
</dbReference>
<dbReference type="InterPro" id="IPR022907">
    <property type="entry name" value="VapC_family"/>
</dbReference>
<keyword evidence="5" id="KW-0800">Toxin</keyword>
<dbReference type="InterPro" id="IPR029060">
    <property type="entry name" value="PIN-like_dom_sf"/>
</dbReference>
<feature type="binding site" evidence="5">
    <location>
        <position position="9"/>
    </location>
    <ligand>
        <name>Mg(2+)</name>
        <dbReference type="ChEBI" id="CHEBI:18420"/>
    </ligand>
</feature>
<evidence type="ECO:0000256" key="1">
    <source>
        <dbReference type="ARBA" id="ARBA00022649"/>
    </source>
</evidence>
<sequence length="145" mass="16426">MGASHQILDTNILVCLLTNYPEEHVAELAPWIEAVERGEIIWHLPVLVISETIWVLTKSYQYAPSDVVQALKQVVENEDIVTQDIESVRIALDAIEQGLVPIEEFADAYLSAWAKLTGYPVLTRDKHFRQLGGPWIHPKDDPKRS</sequence>
<dbReference type="EC" id="3.1.-.-" evidence="5"/>
<organism evidence="7 8">
    <name type="scientific">Alicyclobacillus macrosporangiidus</name>
    <dbReference type="NCBI Taxonomy" id="392015"/>
    <lineage>
        <taxon>Bacteria</taxon>
        <taxon>Bacillati</taxon>
        <taxon>Bacillota</taxon>
        <taxon>Bacilli</taxon>
        <taxon>Bacillales</taxon>
        <taxon>Alicyclobacillaceae</taxon>
        <taxon>Alicyclobacillus</taxon>
    </lineage>
</organism>
<protein>
    <recommendedName>
        <fullName evidence="5">Ribonuclease VapC</fullName>
        <shortName evidence="5">RNase VapC</shortName>
        <ecNumber evidence="5">3.1.-.-</ecNumber>
    </recommendedName>
    <alternativeName>
        <fullName evidence="5">Toxin VapC</fullName>
    </alternativeName>
</protein>
<evidence type="ECO:0000313" key="8">
    <source>
        <dbReference type="Proteomes" id="UP000183508"/>
    </source>
</evidence>